<name>A0A3P6GD69_BRAOL</name>
<sequence>MERLCEVCKAYRAVVYCIADAASLCLTCDAKVHSANALSGRHLRTLLCGFCKNQPCVVRCLDHKMFLCNGCNEKIHGVVSSKHVRHDVRCYTGCPSAKDFAVMWGFRVMDNDVSLEKSFAMAKPKVQREAGFVLEQILELEKLQLREENKVLPLTEHADPFPLELPKKSEECLVDLPQTGKDLIVDFSHLSSSSTLGDSFWECKSPFNKNNQLWHQNLQDIGVCEDTACDDDDFHIPDIDLTFQNFEELFGADPDPTTDNYKLCEMNTFSSPSSKPASSSLSFSRSNGGGSSKTHYSHNHSEEAISICSPFSNNVRQKAISRLKEKKRARTEEKQKQKMNTERVSYSITMLLFWNNENQNPAGDRDRDGDVSDVSPTSVIGNEDVNRSSLPKSISVRSSGYSKASQGGGGVSQSRGAIPKPATCGQQLTTTQKVYVRGGKKEEEEEEEIEVEVYNQGMTKTELCNKWQEAHMVTTASSLTVLKNYAR</sequence>
<evidence type="ECO:0000256" key="1">
    <source>
        <dbReference type="ARBA" id="ARBA00022723"/>
    </source>
</evidence>
<dbReference type="SMART" id="SM00336">
    <property type="entry name" value="BBOX"/>
    <property type="match status" value="2"/>
</dbReference>
<feature type="compositionally biased region" description="Low complexity" evidence="5">
    <location>
        <begin position="270"/>
        <end position="286"/>
    </location>
</feature>
<feature type="region of interest" description="Disordered" evidence="5">
    <location>
        <begin position="321"/>
        <end position="342"/>
    </location>
</feature>
<dbReference type="PANTHER" id="PTHR31717">
    <property type="entry name" value="ZINC FINGER PROTEIN CONSTANS-LIKE 10"/>
    <property type="match status" value="1"/>
</dbReference>
<evidence type="ECO:0000256" key="2">
    <source>
        <dbReference type="ARBA" id="ARBA00022771"/>
    </source>
</evidence>
<proteinExistence type="predicted"/>
<dbReference type="PROSITE" id="PS50119">
    <property type="entry name" value="ZF_BBOX"/>
    <property type="match status" value="1"/>
</dbReference>
<dbReference type="CDD" id="cd19821">
    <property type="entry name" value="Bbox1_BBX-like"/>
    <property type="match status" value="2"/>
</dbReference>
<dbReference type="PANTHER" id="PTHR31717:SF53">
    <property type="entry name" value="BNAA07G24720D PROTEIN"/>
    <property type="match status" value="1"/>
</dbReference>
<evidence type="ECO:0000256" key="4">
    <source>
        <dbReference type="PROSITE-ProRule" id="PRU00024"/>
    </source>
</evidence>
<feature type="domain" description="B box-type" evidence="6">
    <location>
        <begin position="1"/>
        <end position="47"/>
    </location>
</feature>
<dbReference type="GO" id="GO:0008270">
    <property type="term" value="F:zinc ion binding"/>
    <property type="evidence" value="ECO:0007669"/>
    <property type="project" value="UniProtKB-KW"/>
</dbReference>
<reference evidence="7" key="1">
    <citation type="submission" date="2018-11" db="EMBL/GenBank/DDBJ databases">
        <authorList>
            <consortium name="Genoscope - CEA"/>
            <person name="William W."/>
        </authorList>
    </citation>
    <scope>NUCLEOTIDE SEQUENCE</scope>
</reference>
<feature type="compositionally biased region" description="Basic and acidic residues" evidence="5">
    <location>
        <begin position="330"/>
        <end position="341"/>
    </location>
</feature>
<dbReference type="InterPro" id="IPR000315">
    <property type="entry name" value="Znf_B-box"/>
</dbReference>
<keyword evidence="2 4" id="KW-0863">Zinc-finger</keyword>
<dbReference type="AlphaFoldDB" id="A0A3P6GD69"/>
<feature type="region of interest" description="Disordered" evidence="5">
    <location>
        <begin position="270"/>
        <end position="298"/>
    </location>
</feature>
<feature type="compositionally biased region" description="Polar residues" evidence="5">
    <location>
        <begin position="387"/>
        <end position="404"/>
    </location>
</feature>
<keyword evidence="1" id="KW-0479">Metal-binding</keyword>
<evidence type="ECO:0000313" key="7">
    <source>
        <dbReference type="EMBL" id="VDD63430.1"/>
    </source>
</evidence>
<evidence type="ECO:0000256" key="3">
    <source>
        <dbReference type="ARBA" id="ARBA00022833"/>
    </source>
</evidence>
<accession>A0A3P6GD69</accession>
<evidence type="ECO:0000259" key="6">
    <source>
        <dbReference type="PROSITE" id="PS50119"/>
    </source>
</evidence>
<protein>
    <recommendedName>
        <fullName evidence="6">B box-type domain-containing protein</fullName>
    </recommendedName>
</protein>
<dbReference type="InterPro" id="IPR049808">
    <property type="entry name" value="CONSTANS-like_Bbox1"/>
</dbReference>
<organism evidence="7">
    <name type="scientific">Brassica oleracea</name>
    <name type="common">Wild cabbage</name>
    <dbReference type="NCBI Taxonomy" id="3712"/>
    <lineage>
        <taxon>Eukaryota</taxon>
        <taxon>Viridiplantae</taxon>
        <taxon>Streptophyta</taxon>
        <taxon>Embryophyta</taxon>
        <taxon>Tracheophyta</taxon>
        <taxon>Spermatophyta</taxon>
        <taxon>Magnoliopsida</taxon>
        <taxon>eudicotyledons</taxon>
        <taxon>Gunneridae</taxon>
        <taxon>Pentapetalae</taxon>
        <taxon>rosids</taxon>
        <taxon>malvids</taxon>
        <taxon>Brassicales</taxon>
        <taxon>Brassicaceae</taxon>
        <taxon>Brassiceae</taxon>
        <taxon>Brassica</taxon>
    </lineage>
</organism>
<keyword evidence="3" id="KW-0862">Zinc</keyword>
<gene>
    <name evidence="7" type="ORF">BOLC6T38883H</name>
</gene>
<evidence type="ECO:0000256" key="5">
    <source>
        <dbReference type="SAM" id="MobiDB-lite"/>
    </source>
</evidence>
<dbReference type="EMBL" id="LR031880">
    <property type="protein sequence ID" value="VDD63430.1"/>
    <property type="molecule type" value="Genomic_DNA"/>
</dbReference>
<feature type="region of interest" description="Disordered" evidence="5">
    <location>
        <begin position="357"/>
        <end position="425"/>
    </location>
</feature>